<keyword evidence="13" id="KW-0407">Ion channel</keyword>
<comment type="caution">
    <text evidence="20">The sequence shown here is derived from an EMBL/GenBank/DDBJ whole genome shotgun (WGS) entry which is preliminary data.</text>
</comment>
<dbReference type="PROSITE" id="PS51721">
    <property type="entry name" value="G_CP"/>
    <property type="match status" value="1"/>
</dbReference>
<evidence type="ECO:0000256" key="6">
    <source>
        <dbReference type="ARBA" id="ARBA00022741"/>
    </source>
</evidence>
<keyword evidence="9" id="KW-0630">Potassium</keyword>
<evidence type="ECO:0000256" key="3">
    <source>
        <dbReference type="ARBA" id="ARBA00022527"/>
    </source>
</evidence>
<dbReference type="Proteomes" id="UP000709295">
    <property type="component" value="Unassembled WGS sequence"/>
</dbReference>
<evidence type="ECO:0000256" key="1">
    <source>
        <dbReference type="ARBA" id="ARBA00004141"/>
    </source>
</evidence>
<keyword evidence="3" id="KW-0808">Transferase</keyword>
<sequence>MSATWWALQVLSGAHNPTETLRVFPSSLIQGYLGEGLIRDSPLVQDILGGDTTPRDYALFLESETKTSTENCSTAPLFNPAIYNFDFLSERYQGIIDDTKYNITHLDALELVVIVVDCTFRQILVGDPSVLRVFNLVRSRADPSELYLITVSLNMQEYELRNLKKKGSALVGMLTLVQDMQAEKVQSFYMVATSYPYERVPSFEMYELVGVTSQSFLELRSIPRDPLTHPVKHLLTARKRGFFNGDAQRNVRVMYSILDGLNAKTALTRWEWIGGAVIVDSWAWVHCIHFFFGLQTIYSLIVLFLVTYQKFRSGKVWIGDPFSSISTADLVLRVFLVLFSCFLDNFWSVNEYAMSRASMLTGSQTVRVHKAIMHADIMAIFLSLVGFISAIFRERIDPSIAIFLFEFIHKYRLTLVHTAPAVVEKISTYSDIQWERGIAKVTPVAAAMSPMRMLSSFQFPAKDPVFIIVSFFPTTYLLVAMSALAILRKIYQYRFPERVHVRSSQSTDTSGSEKAAMSTKGIVTNFEISTGAMLRTRFGLISDYNNYVYFKGMKFASPDGVYGSGYVVVNGKFLVSTKKLLAIVLIKLLHARFTNVYAYEVDGNTVKDTARLVYPNTFMWSDLWRLNVTVLLGEVAEFIVAVHTMSEPPPSPGGKKKMPKHLRHAVSSRSKVVTATRSKHKPRVYLVKRFTGEPMREWVQRNLESSLAGNTFSATMAILSTFQALFHVSLNWTGLRIGLDSWMQEVDFSLNLVFTLEYIVHVYAAFDRLEYIVSFFPLVEFAVVLPSWFDLITTHTPSIDYADTLPQVSRMLRPLRFIRIFRLVQFATSSLQQQAWAVMLTIVSIVFTTAGVVQATEACLQECDGEPKVCKCRDWSFPNLLYFVVVSISTLGYGDIAPVSTSGKFVIAFVILFTFIVVPIQVNRIQATITSHTDYSSAYSEAKLHPHVILTGFVNADSLSVFFGEFFHPSNLNWNERVVILNAAPPTPEINKVLHAYDSKVQYIVGSPMLDEDLTRAVLCDASACYVLVNRQSSRPQYADQCCALITIALRRGNPTCPIYAQIINSRNAATLLKMGASDVVVVGMLKFSILGRSCQVNGLPTLLLNLLAQCNSDLDSHHSSLQWQCQYLHGYMHGIFLVDIPRTFSSLTFGDLIRFLYDKASIIPLAMLTDDGVRFIDMDFKLGATADPTLCCKVYAIAKGLSAVEGVMKIPPEQILSYRKGMRRKGKSTSTNNLMDMKKIKPALGNEIEQIHESVINMYSVAEVYDVEAAMGLADKDASGYNTSSPERLLGEMSEYERFAALGVPDDVTDHIVVCGFPSDTYHFIKTIREAPMPDDNTPSPAVVFLASKCLDEREFERLRGFCDVYFVQGSPVNFGDLKKTNIRFAISVLILTQASEAQYSDPNMVDADAITIVRYIVEISQRTRMPNLVVELDKSSNVKLLSSLANERRTSSVFGLPALVVRNVSYRSPRRDSVSSLARRDSFWSSLDEGDGNTDASLVLEEFIASGRVFMNSMLDSLMSECYRKPWITQFLHILISGSVNDLEERRLFQVEAPDELVALKYGECFRKFLDMASCTIIGLWRPERGVVLPHPCVFINPPMELQIEPGDLFFVVGKPFTFTSSPDIFALSKFLYPAKVNWFPGHMALARRQMVAQMDAVDVLIEVRDARIPWSSANPVLEEAFGKSKPRLVVFNKSDLANSNMQQKVEKQCKNQLGEATDCLFTSVTKGKRLQAILQWCNKHSQAQFKSTAGSMVMVVGIPNVGKSSLINEFRRLSNSGKLAKGRSRATVGPTPGVTVRNDIIKVNDKPAVYVVDTPGVMLPNIPSSETGMRLALTGAIKDDVVGTELIADYMLFLLNQMKSTRYVDALKLPGPTDNIGELFKLVYKRCGALGKEPDVQDRLAAQFLLAEFRRGAFGNFTLDPIETPSKPAAPSSRGERRISTYTDSSGPPPPPQKKASTPQDKQMTDTPTRVSMAKVIPKDASGKVAEMIRSSGRSGTNQPSSSPKNEAPLYTLPSPKTPNNGGSAPASPQKGTRLHIMGASMHDLKLNHIFRPRGSRNGGTPSRQEDIGISFVSLEFSNAEMEQRFTLARCVKYQTRLKFGAGFTAFFIPLLVIMQVSFKANSEDGTKWTQLPLVMVFPGVVTLMGLLVIFFQHFFMTHMRWLTLVCLIGQISALLDTTAAGTMVSERNIWVQFIFSLGITSSTGLTFLKSTTVLVCSSIFFLILAWVRFASVTSDAGGILSANCHIDPKDVLVKEELGEGTFGCVYAATWKETRVAVKKITLQGDTKSIVTSFGSEASVMAQLRHPNVVMFMGVMVHPEFVGLVMELCPKGSVYSVIHNDDVKIDWSLLLRMMVDSSRGMHFLHSSKPPILHRDLKSVNLLIDADWRCKVSDFGLSKLKAFREDRNDARKRPIDFHALELPPGDAMQDLYSLMTRCWSAEIYARPSFSVIISTLQSILTKHCGDEKWEDHIIYPDRKIVSASNAPADDDGLSIREEDLVVDSAIGRGVFGVVYKGSYFGTPVAIKKLHVSGVPKNTLMEFEKECSIMKGLHHPNIVLFMGSCSKPPTLLLVTELLANGSFFDIYHKMPRPEPARQLRLAHSVAFDMAKGLAYLHNHNPIVIHRDLKSQNILLDDRMRTKIADFGLSKFRDVGKTMSICGSPLWVAPEVLRGEKYGTPCDVYSFSIIVWEALAWGEPYPDLGSSDIMNGVAGGNLRPTVPDGTPAPLARLLEECWTKKQDQRPTFNELVPRLEAMAKDFGG</sequence>
<organism evidence="20 21">
    <name type="scientific">Phytophthora aleatoria</name>
    <dbReference type="NCBI Taxonomy" id="2496075"/>
    <lineage>
        <taxon>Eukaryota</taxon>
        <taxon>Sar</taxon>
        <taxon>Stramenopiles</taxon>
        <taxon>Oomycota</taxon>
        <taxon>Peronosporomycetes</taxon>
        <taxon>Peronosporales</taxon>
        <taxon>Peronosporaceae</taxon>
        <taxon>Phytophthora</taxon>
    </lineage>
</organism>
<evidence type="ECO:0000256" key="4">
    <source>
        <dbReference type="ARBA" id="ARBA00022538"/>
    </source>
</evidence>
<feature type="transmembrane region" description="Helical" evidence="16">
    <location>
        <begin position="835"/>
        <end position="855"/>
    </location>
</feature>
<evidence type="ECO:0000259" key="19">
    <source>
        <dbReference type="PROSITE" id="PS51721"/>
    </source>
</evidence>
<dbReference type="InterPro" id="IPR000719">
    <property type="entry name" value="Prot_kinase_dom"/>
</dbReference>
<feature type="domain" description="RCK N-terminal" evidence="18">
    <location>
        <begin position="1310"/>
        <end position="1452"/>
    </location>
</feature>
<dbReference type="InterPro" id="IPR005821">
    <property type="entry name" value="Ion_trans_dom"/>
</dbReference>
<feature type="transmembrane region" description="Helical" evidence="16">
    <location>
        <begin position="331"/>
        <end position="350"/>
    </location>
</feature>
<evidence type="ECO:0000256" key="7">
    <source>
        <dbReference type="ARBA" id="ARBA00022826"/>
    </source>
</evidence>
<dbReference type="GO" id="GO:0005267">
    <property type="term" value="F:potassium channel activity"/>
    <property type="evidence" value="ECO:0007669"/>
    <property type="project" value="UniProtKB-KW"/>
</dbReference>
<evidence type="ECO:0000256" key="8">
    <source>
        <dbReference type="ARBA" id="ARBA00022840"/>
    </source>
</evidence>
<comment type="subcellular location">
    <subcellularLocation>
        <location evidence="1">Membrane</location>
        <topology evidence="1">Multi-pass membrane protein</topology>
    </subcellularLocation>
</comment>
<dbReference type="PROSITE" id="PS00107">
    <property type="entry name" value="PROTEIN_KINASE_ATP"/>
    <property type="match status" value="1"/>
</dbReference>
<dbReference type="PROSITE" id="PS00108">
    <property type="entry name" value="PROTEIN_KINASE_ST"/>
    <property type="match status" value="1"/>
</dbReference>
<keyword evidence="6 14" id="KW-0547">Nucleotide-binding</keyword>
<feature type="domain" description="CP-type G" evidence="19">
    <location>
        <begin position="1650"/>
        <end position="1823"/>
    </location>
</feature>
<feature type="transmembrane region" description="Helical" evidence="16">
    <location>
        <begin position="875"/>
        <end position="893"/>
    </location>
</feature>
<evidence type="ECO:0000256" key="2">
    <source>
        <dbReference type="ARBA" id="ARBA00022448"/>
    </source>
</evidence>
<dbReference type="CDD" id="cd01856">
    <property type="entry name" value="YlqF"/>
    <property type="match status" value="1"/>
</dbReference>
<dbReference type="Pfam" id="PF01926">
    <property type="entry name" value="MMR_HSR1"/>
    <property type="match status" value="1"/>
</dbReference>
<dbReference type="InterPro" id="IPR047871">
    <property type="entry name" value="K_chnl_Slo-like"/>
</dbReference>
<dbReference type="InterPro" id="IPR003929">
    <property type="entry name" value="K_chnl_BK_asu"/>
</dbReference>
<feature type="transmembrane region" description="Helical" evidence="16">
    <location>
        <begin position="2134"/>
        <end position="2159"/>
    </location>
</feature>
<feature type="binding site" evidence="14">
    <location>
        <position position="2530"/>
    </location>
    <ligand>
        <name>ATP</name>
        <dbReference type="ChEBI" id="CHEBI:30616"/>
    </ligand>
</feature>
<dbReference type="PANTHER" id="PTHR10027">
    <property type="entry name" value="CALCIUM-ACTIVATED POTASSIUM CHANNEL ALPHA CHAIN"/>
    <property type="match status" value="1"/>
</dbReference>
<name>A0A8J5M2P0_9STRA</name>
<dbReference type="PANTHER" id="PTHR10027:SF10">
    <property type="entry name" value="SLOWPOKE 2, ISOFORM D"/>
    <property type="match status" value="1"/>
</dbReference>
<dbReference type="Pfam" id="PF07714">
    <property type="entry name" value="PK_Tyr_Ser-Thr"/>
    <property type="match status" value="2"/>
</dbReference>
<dbReference type="Pfam" id="PF03493">
    <property type="entry name" value="BK_channel_a"/>
    <property type="match status" value="1"/>
</dbReference>
<gene>
    <name evidence="20" type="ORF">JG688_00008987</name>
</gene>
<keyword evidence="3" id="KW-0723">Serine/threonine-protein kinase</keyword>
<feature type="transmembrane region" description="Helical" evidence="16">
    <location>
        <begin position="2165"/>
        <end position="2188"/>
    </location>
</feature>
<evidence type="ECO:0000256" key="9">
    <source>
        <dbReference type="ARBA" id="ARBA00022958"/>
    </source>
</evidence>
<dbReference type="GO" id="GO:0004674">
    <property type="term" value="F:protein serine/threonine kinase activity"/>
    <property type="evidence" value="ECO:0007669"/>
    <property type="project" value="UniProtKB-KW"/>
</dbReference>
<feature type="transmembrane region" description="Helical" evidence="16">
    <location>
        <begin position="290"/>
        <end position="311"/>
    </location>
</feature>
<keyword evidence="4" id="KW-0633">Potassium transport</keyword>
<evidence type="ECO:0000313" key="21">
    <source>
        <dbReference type="Proteomes" id="UP000709295"/>
    </source>
</evidence>
<dbReference type="PROSITE" id="PS51201">
    <property type="entry name" value="RCK_N"/>
    <property type="match status" value="2"/>
</dbReference>
<protein>
    <submittedName>
        <fullName evidence="20">Uncharacterized protein</fullName>
    </submittedName>
</protein>
<accession>A0A8J5M2P0</accession>
<evidence type="ECO:0000256" key="13">
    <source>
        <dbReference type="ARBA" id="ARBA00023303"/>
    </source>
</evidence>
<feature type="transmembrane region" description="Helical" evidence="16">
    <location>
        <begin position="2103"/>
        <end position="2122"/>
    </location>
</feature>
<reference evidence="20" key="1">
    <citation type="submission" date="2021-01" db="EMBL/GenBank/DDBJ databases">
        <title>Phytophthora aleatoria, a newly-described species from Pinus radiata is distinct from Phytophthora cactorum isolates based on comparative genomics.</title>
        <authorList>
            <person name="Mcdougal R."/>
            <person name="Panda P."/>
            <person name="Williams N."/>
            <person name="Studholme D.J."/>
        </authorList>
    </citation>
    <scope>NUCLEOTIDE SEQUENCE</scope>
    <source>
        <strain evidence="20">NZFS 4037</strain>
    </source>
</reference>
<feature type="transmembrane region" description="Helical" evidence="16">
    <location>
        <begin position="2209"/>
        <end position="2231"/>
    </location>
</feature>
<feature type="transmembrane region" description="Helical" evidence="16">
    <location>
        <begin position="748"/>
        <end position="766"/>
    </location>
</feature>
<dbReference type="InterPro" id="IPR001245">
    <property type="entry name" value="Ser-Thr/Tyr_kinase_cat_dom"/>
</dbReference>
<evidence type="ECO:0000259" key="17">
    <source>
        <dbReference type="PROSITE" id="PS50011"/>
    </source>
</evidence>
<dbReference type="CDD" id="cd13999">
    <property type="entry name" value="STKc_MAP3K-like"/>
    <property type="match status" value="1"/>
</dbReference>
<feature type="transmembrane region" description="Helical" evidence="16">
    <location>
        <begin position="707"/>
        <end position="728"/>
    </location>
</feature>
<evidence type="ECO:0000256" key="16">
    <source>
        <dbReference type="SAM" id="Phobius"/>
    </source>
</evidence>
<feature type="compositionally biased region" description="Polar residues" evidence="15">
    <location>
        <begin position="1958"/>
        <end position="1973"/>
    </location>
</feature>
<evidence type="ECO:0000256" key="15">
    <source>
        <dbReference type="SAM" id="MobiDB-lite"/>
    </source>
</evidence>
<evidence type="ECO:0000313" key="20">
    <source>
        <dbReference type="EMBL" id="KAG6961622.1"/>
    </source>
</evidence>
<keyword evidence="3" id="KW-0418">Kinase</keyword>
<dbReference type="GO" id="GO:0005524">
    <property type="term" value="F:ATP binding"/>
    <property type="evidence" value="ECO:0007669"/>
    <property type="project" value="UniProtKB-UniRule"/>
</dbReference>
<feature type="domain" description="Protein kinase" evidence="17">
    <location>
        <begin position="2502"/>
        <end position="2758"/>
    </location>
</feature>
<dbReference type="InterPro" id="IPR003148">
    <property type="entry name" value="RCK_N"/>
</dbReference>
<dbReference type="GO" id="GO:0005525">
    <property type="term" value="F:GTP binding"/>
    <property type="evidence" value="ECO:0007669"/>
    <property type="project" value="InterPro"/>
</dbReference>
<proteinExistence type="predicted"/>
<dbReference type="InterPro" id="IPR006073">
    <property type="entry name" value="GTP-bd"/>
</dbReference>
<feature type="compositionally biased region" description="Polar residues" evidence="15">
    <location>
        <begin position="1995"/>
        <end position="2008"/>
    </location>
</feature>
<keyword evidence="12 16" id="KW-0472">Membrane</keyword>
<dbReference type="FunFam" id="3.40.50.720:FF:000859">
    <property type="entry name" value="Calcium-activated potassium channel subunit alpha-1"/>
    <property type="match status" value="1"/>
</dbReference>
<keyword evidence="11" id="KW-0406">Ion transport</keyword>
<dbReference type="InterPro" id="IPR030378">
    <property type="entry name" value="G_CP_dom"/>
</dbReference>
<keyword evidence="7" id="KW-0631">Potassium channel</keyword>
<feature type="domain" description="RCK N-terminal" evidence="18">
    <location>
        <begin position="945"/>
        <end position="1082"/>
    </location>
</feature>
<dbReference type="GO" id="GO:0016020">
    <property type="term" value="C:membrane"/>
    <property type="evidence" value="ECO:0007669"/>
    <property type="project" value="UniProtKB-SubCell"/>
</dbReference>
<keyword evidence="21" id="KW-1185">Reference proteome</keyword>
<feature type="transmembrane region" description="Helical" evidence="16">
    <location>
        <begin position="905"/>
        <end position="922"/>
    </location>
</feature>
<feature type="domain" description="Protein kinase" evidence="17">
    <location>
        <begin position="2255"/>
        <end position="2508"/>
    </location>
</feature>
<keyword evidence="5 16" id="KW-0812">Transmembrane</keyword>
<keyword evidence="2" id="KW-0813">Transport</keyword>
<evidence type="ECO:0000259" key="18">
    <source>
        <dbReference type="PROSITE" id="PS51201"/>
    </source>
</evidence>
<evidence type="ECO:0000256" key="11">
    <source>
        <dbReference type="ARBA" id="ARBA00023065"/>
    </source>
</evidence>
<dbReference type="Pfam" id="PF00520">
    <property type="entry name" value="Ion_trans"/>
    <property type="match status" value="1"/>
</dbReference>
<feature type="transmembrane region" description="Helical" evidence="16">
    <location>
        <begin position="465"/>
        <end position="487"/>
    </location>
</feature>
<feature type="transmembrane region" description="Helical" evidence="16">
    <location>
        <begin position="371"/>
        <end position="392"/>
    </location>
</feature>
<keyword evidence="8 14" id="KW-0067">ATP-binding</keyword>
<dbReference type="Pfam" id="PF22614">
    <property type="entry name" value="Slo-like_RCK"/>
    <property type="match status" value="2"/>
</dbReference>
<dbReference type="PROSITE" id="PS50011">
    <property type="entry name" value="PROTEIN_KINASE_DOM"/>
    <property type="match status" value="2"/>
</dbReference>
<evidence type="ECO:0000256" key="12">
    <source>
        <dbReference type="ARBA" id="ARBA00023136"/>
    </source>
</evidence>
<evidence type="ECO:0000256" key="10">
    <source>
        <dbReference type="ARBA" id="ARBA00022989"/>
    </source>
</evidence>
<dbReference type="FunFam" id="1.10.287.70:FF:000342">
    <property type="entry name" value="Calcium-activated potassium channel subunit alpha-1, putative"/>
    <property type="match status" value="1"/>
</dbReference>
<keyword evidence="10 16" id="KW-1133">Transmembrane helix</keyword>
<feature type="region of interest" description="Disordered" evidence="15">
    <location>
        <begin position="1920"/>
        <end position="2035"/>
    </location>
</feature>
<dbReference type="InterPro" id="IPR008271">
    <property type="entry name" value="Ser/Thr_kinase_AS"/>
</dbReference>
<evidence type="ECO:0000256" key="5">
    <source>
        <dbReference type="ARBA" id="ARBA00022692"/>
    </source>
</evidence>
<dbReference type="InterPro" id="IPR017441">
    <property type="entry name" value="Protein_kinase_ATP_BS"/>
</dbReference>
<dbReference type="EMBL" id="JAENGY010000497">
    <property type="protein sequence ID" value="KAG6961622.1"/>
    <property type="molecule type" value="Genomic_DNA"/>
</dbReference>
<dbReference type="SMART" id="SM00220">
    <property type="entry name" value="S_TKc"/>
    <property type="match status" value="2"/>
</dbReference>
<evidence type="ECO:0000256" key="14">
    <source>
        <dbReference type="PROSITE-ProRule" id="PRU10141"/>
    </source>
</evidence>